<evidence type="ECO:0000256" key="5">
    <source>
        <dbReference type="ARBA" id="ARBA00022679"/>
    </source>
</evidence>
<dbReference type="GO" id="GO:0016036">
    <property type="term" value="P:cellular response to phosphate starvation"/>
    <property type="evidence" value="ECO:0007669"/>
    <property type="project" value="TreeGrafter"/>
</dbReference>
<dbReference type="GO" id="GO:0005886">
    <property type="term" value="C:plasma membrane"/>
    <property type="evidence" value="ECO:0007669"/>
    <property type="project" value="TreeGrafter"/>
</dbReference>
<evidence type="ECO:0000313" key="13">
    <source>
        <dbReference type="EMBL" id="NFN35415.1"/>
    </source>
</evidence>
<dbReference type="Gene3D" id="1.10.287.130">
    <property type="match status" value="1"/>
</dbReference>
<dbReference type="PANTHER" id="PTHR45453:SF1">
    <property type="entry name" value="PHOSPHATE REGULON SENSOR PROTEIN PHOR"/>
    <property type="match status" value="1"/>
</dbReference>
<dbReference type="InterPro" id="IPR004358">
    <property type="entry name" value="Sig_transdc_His_kin-like_C"/>
</dbReference>
<dbReference type="CDD" id="cd06225">
    <property type="entry name" value="HAMP"/>
    <property type="match status" value="1"/>
</dbReference>
<proteinExistence type="predicted"/>
<dbReference type="EMBL" id="SWVK01000012">
    <property type="protein sequence ID" value="NFN35415.1"/>
    <property type="molecule type" value="Genomic_DNA"/>
</dbReference>
<dbReference type="InterPro" id="IPR003660">
    <property type="entry name" value="HAMP_dom"/>
</dbReference>
<dbReference type="CDD" id="cd00082">
    <property type="entry name" value="HisKA"/>
    <property type="match status" value="1"/>
</dbReference>
<dbReference type="Pfam" id="PF00512">
    <property type="entry name" value="HisKA"/>
    <property type="match status" value="1"/>
</dbReference>
<dbReference type="PANTHER" id="PTHR45453">
    <property type="entry name" value="PHOSPHATE REGULON SENSOR PROTEIN PHOR"/>
    <property type="match status" value="1"/>
</dbReference>
<evidence type="ECO:0000256" key="2">
    <source>
        <dbReference type="ARBA" id="ARBA00004370"/>
    </source>
</evidence>
<keyword evidence="4" id="KW-0597">Phosphoprotein</keyword>
<feature type="domain" description="HAMP" evidence="11">
    <location>
        <begin position="104"/>
        <end position="157"/>
    </location>
</feature>
<dbReference type="OrthoDB" id="9786919at2"/>
<dbReference type="SUPFAM" id="SSF47384">
    <property type="entry name" value="Homodimeric domain of signal transducing histidine kinase"/>
    <property type="match status" value="1"/>
</dbReference>
<dbReference type="InterPro" id="IPR050351">
    <property type="entry name" value="BphY/WalK/GraS-like"/>
</dbReference>
<evidence type="ECO:0000256" key="4">
    <source>
        <dbReference type="ARBA" id="ARBA00022553"/>
    </source>
</evidence>
<evidence type="ECO:0000256" key="7">
    <source>
        <dbReference type="ARBA" id="ARBA00023012"/>
    </source>
</evidence>
<accession>A0A0L9YBS4</accession>
<evidence type="ECO:0000256" key="1">
    <source>
        <dbReference type="ARBA" id="ARBA00000085"/>
    </source>
</evidence>
<evidence type="ECO:0000256" key="9">
    <source>
        <dbReference type="SAM" id="Phobius"/>
    </source>
</evidence>
<dbReference type="PRINTS" id="PR00344">
    <property type="entry name" value="BCTRLSENSOR"/>
</dbReference>
<evidence type="ECO:0000256" key="8">
    <source>
        <dbReference type="ARBA" id="ARBA00023136"/>
    </source>
</evidence>
<feature type="transmembrane region" description="Helical" evidence="9">
    <location>
        <begin position="12"/>
        <end position="35"/>
    </location>
</feature>
<feature type="domain" description="Histidine kinase" evidence="10">
    <location>
        <begin position="165"/>
        <end position="374"/>
    </location>
</feature>
<sequence length="374" mass="41550">MLEKIPIRIRLTVLSVLLLTICCIGLTIILNISAYHMADVIESTPTVPSTQFDPDKGFPIELKTEELALSETSQVARSTFLYQSIFYSILVVAVGAGLTYYISGKVLKPLQELSSQMKNRTVHNLSEGLPMPNSGDEIADLTLSFNQMSSKLDEAFAMQKRFSQSAAHELRTPLTVLKTKVEVFKKKKDHTAEEYDTLLSVIAAQTNRLADLVKDLLNLTSMDALLCNEQIELKSMITDIYEELSFLAKDKNITISLFGKEQIVLGNKTLLHRAFYNLVENAIKYNVQNGKIDISIASTLERSTVIIADSGIGVPDELQQLIFEPFFRVNKSRSRKMGGIGLGLSTVKSIVKKHNGEISILKNSDVGTIFKITI</sequence>
<dbReference type="InterPro" id="IPR036890">
    <property type="entry name" value="HATPase_C_sf"/>
</dbReference>
<dbReference type="RefSeq" id="WP_053341730.1">
    <property type="nucleotide sequence ID" value="NZ_JACBDB010000007.1"/>
</dbReference>
<evidence type="ECO:0000259" key="10">
    <source>
        <dbReference type="PROSITE" id="PS50109"/>
    </source>
</evidence>
<keyword evidence="6 12" id="KW-0418">Kinase</keyword>
<dbReference type="InterPro" id="IPR005467">
    <property type="entry name" value="His_kinase_dom"/>
</dbReference>
<dbReference type="InterPro" id="IPR003594">
    <property type="entry name" value="HATPase_dom"/>
</dbReference>
<dbReference type="Pfam" id="PF02518">
    <property type="entry name" value="HATPase_c"/>
    <property type="match status" value="1"/>
</dbReference>
<keyword evidence="7" id="KW-0902">Two-component regulatory system</keyword>
<organism evidence="12 15">
    <name type="scientific">Clostridium botulinum</name>
    <dbReference type="NCBI Taxonomy" id="1491"/>
    <lineage>
        <taxon>Bacteria</taxon>
        <taxon>Bacillati</taxon>
        <taxon>Bacillota</taxon>
        <taxon>Clostridia</taxon>
        <taxon>Eubacteriales</taxon>
        <taxon>Clostridiaceae</taxon>
        <taxon>Clostridium</taxon>
    </lineage>
</organism>
<dbReference type="SMART" id="SM00387">
    <property type="entry name" value="HATPase_c"/>
    <property type="match status" value="1"/>
</dbReference>
<comment type="subcellular location">
    <subcellularLocation>
        <location evidence="2">Membrane</location>
    </subcellularLocation>
</comment>
<reference evidence="14 15" key="1">
    <citation type="submission" date="2019-04" db="EMBL/GenBank/DDBJ databases">
        <title>Genome sequencing of Clostridium botulinum Groups I-IV and Clostridium butyricum.</title>
        <authorList>
            <person name="Brunt J."/>
            <person name="Van Vliet A.H.M."/>
            <person name="Stringer S.C."/>
            <person name="Carter A.T."/>
            <person name="Peck M.W."/>
        </authorList>
    </citation>
    <scope>NUCLEOTIDE SEQUENCE [LARGE SCALE GENOMIC DNA]</scope>
    <source>
        <strain evidence="12 15">1605</strain>
        <strain evidence="13 14">CB-K-33E</strain>
    </source>
</reference>
<evidence type="ECO:0000313" key="14">
    <source>
        <dbReference type="Proteomes" id="UP000473681"/>
    </source>
</evidence>
<keyword evidence="5" id="KW-0808">Transferase</keyword>
<dbReference type="InterPro" id="IPR036097">
    <property type="entry name" value="HisK_dim/P_sf"/>
</dbReference>
<comment type="caution">
    <text evidence="12">The sequence shown here is derived from an EMBL/GenBank/DDBJ whole genome shotgun (WGS) entry which is preliminary data.</text>
</comment>
<evidence type="ECO:0000259" key="11">
    <source>
        <dbReference type="PROSITE" id="PS50885"/>
    </source>
</evidence>
<evidence type="ECO:0000313" key="12">
    <source>
        <dbReference type="EMBL" id="NFF87022.1"/>
    </source>
</evidence>
<dbReference type="Proteomes" id="UP000473681">
    <property type="component" value="Unassembled WGS sequence"/>
</dbReference>
<comment type="catalytic activity">
    <reaction evidence="1">
        <text>ATP + protein L-histidine = ADP + protein N-phospho-L-histidine.</text>
        <dbReference type="EC" id="2.7.13.3"/>
    </reaction>
</comment>
<dbReference type="PROSITE" id="PS50885">
    <property type="entry name" value="HAMP"/>
    <property type="match status" value="1"/>
</dbReference>
<name>A0A0L9YBS4_CLOBO</name>
<protein>
    <recommendedName>
        <fullName evidence="3">histidine kinase</fullName>
        <ecNumber evidence="3">2.7.13.3</ecNumber>
    </recommendedName>
</protein>
<dbReference type="Proteomes" id="UP000476820">
    <property type="component" value="Unassembled WGS sequence"/>
</dbReference>
<gene>
    <name evidence="12" type="ORF">FC774_03820</name>
    <name evidence="13" type="ORF">FDB51_09830</name>
</gene>
<dbReference type="FunFam" id="3.30.565.10:FF:000006">
    <property type="entry name" value="Sensor histidine kinase WalK"/>
    <property type="match status" value="1"/>
</dbReference>
<keyword evidence="9" id="KW-1133">Transmembrane helix</keyword>
<dbReference type="GO" id="GO:0004721">
    <property type="term" value="F:phosphoprotein phosphatase activity"/>
    <property type="evidence" value="ECO:0007669"/>
    <property type="project" value="TreeGrafter"/>
</dbReference>
<dbReference type="SUPFAM" id="SSF158472">
    <property type="entry name" value="HAMP domain-like"/>
    <property type="match status" value="1"/>
</dbReference>
<dbReference type="EMBL" id="SWOV01000006">
    <property type="protein sequence ID" value="NFF87022.1"/>
    <property type="molecule type" value="Genomic_DNA"/>
</dbReference>
<dbReference type="Gene3D" id="6.10.340.10">
    <property type="match status" value="1"/>
</dbReference>
<dbReference type="EC" id="2.7.13.3" evidence="3"/>
<evidence type="ECO:0000313" key="15">
    <source>
        <dbReference type="Proteomes" id="UP000476820"/>
    </source>
</evidence>
<keyword evidence="8 9" id="KW-0472">Membrane</keyword>
<dbReference type="Gene3D" id="3.30.565.10">
    <property type="entry name" value="Histidine kinase-like ATPase, C-terminal domain"/>
    <property type="match status" value="1"/>
</dbReference>
<dbReference type="SMART" id="SM00304">
    <property type="entry name" value="HAMP"/>
    <property type="match status" value="1"/>
</dbReference>
<dbReference type="AlphaFoldDB" id="A0A0L9YBS4"/>
<dbReference type="InterPro" id="IPR003661">
    <property type="entry name" value="HisK_dim/P_dom"/>
</dbReference>
<dbReference type="FunFam" id="1.10.287.130:FF:000001">
    <property type="entry name" value="Two-component sensor histidine kinase"/>
    <property type="match status" value="1"/>
</dbReference>
<evidence type="ECO:0000256" key="6">
    <source>
        <dbReference type="ARBA" id="ARBA00022777"/>
    </source>
</evidence>
<dbReference type="PROSITE" id="PS50109">
    <property type="entry name" value="HIS_KIN"/>
    <property type="match status" value="1"/>
</dbReference>
<dbReference type="GO" id="GO:0000155">
    <property type="term" value="F:phosphorelay sensor kinase activity"/>
    <property type="evidence" value="ECO:0007669"/>
    <property type="project" value="InterPro"/>
</dbReference>
<keyword evidence="9" id="KW-0812">Transmembrane</keyword>
<feature type="transmembrane region" description="Helical" evidence="9">
    <location>
        <begin position="80"/>
        <end position="102"/>
    </location>
</feature>
<dbReference type="Pfam" id="PF00672">
    <property type="entry name" value="HAMP"/>
    <property type="match status" value="1"/>
</dbReference>
<evidence type="ECO:0000256" key="3">
    <source>
        <dbReference type="ARBA" id="ARBA00012438"/>
    </source>
</evidence>
<dbReference type="SMART" id="SM00388">
    <property type="entry name" value="HisKA"/>
    <property type="match status" value="1"/>
</dbReference>
<dbReference type="SUPFAM" id="SSF55874">
    <property type="entry name" value="ATPase domain of HSP90 chaperone/DNA topoisomerase II/histidine kinase"/>
    <property type="match status" value="1"/>
</dbReference>